<sequence>MLAGCNGSNDYRPQLKEAAVQTPVIGEEGTLRVGVNTENPPLAGMGNGKIIGIDVDIAAALADELGLKLSIVETGSDPAAALANNEADIILGIDNASAEGDFWMSPSYLPTGIALFALSPDAGVPQPGGDATFAAQVSSKSAWAVTNEFGEGALTSTDSLSEAFQALKAGTVQYVAADAIIGLYAAHGVDDGLDVSIVAMLMKPSGYCMAVASANTDLQTAAGDVLANLAGNGTISVIERKWLGTAVALDDLTVIDETTPVSSSDDGSGDGSDGSGEEGADDGSDGDGAGDDGASGEGVGSGDGDGSGEGGGSGDGSGGDTGDEDTE</sequence>
<dbReference type="Pfam" id="PF00497">
    <property type="entry name" value="SBP_bac_3"/>
    <property type="match status" value="1"/>
</dbReference>
<evidence type="ECO:0000313" key="8">
    <source>
        <dbReference type="Proteomes" id="UP000479639"/>
    </source>
</evidence>
<comment type="similarity">
    <text evidence="2 4">Belongs to the bacterial solute-binding protein 3 family.</text>
</comment>
<dbReference type="PANTHER" id="PTHR35936:SF17">
    <property type="entry name" value="ARGININE-BINDING EXTRACELLULAR PROTEIN ARTP"/>
    <property type="match status" value="1"/>
</dbReference>
<feature type="compositionally biased region" description="Acidic residues" evidence="5">
    <location>
        <begin position="275"/>
        <end position="290"/>
    </location>
</feature>
<feature type="compositionally biased region" description="Gly residues" evidence="5">
    <location>
        <begin position="291"/>
        <end position="320"/>
    </location>
</feature>
<dbReference type="AlphaFoldDB" id="A0A7C8FZ90"/>
<comment type="caution">
    <text evidence="7">The sequence shown here is derived from an EMBL/GenBank/DDBJ whole genome shotgun (WGS) entry which is preliminary data.</text>
</comment>
<dbReference type="GO" id="GO:0030313">
    <property type="term" value="C:cell envelope"/>
    <property type="evidence" value="ECO:0007669"/>
    <property type="project" value="UniProtKB-SubCell"/>
</dbReference>
<reference evidence="7 8" key="1">
    <citation type="submission" date="2019-09" db="EMBL/GenBank/DDBJ databases">
        <title>Whole genome shotgun sequencing (WGS) of Ellagibacter isourolithinifaciens DSM 104140(T) and Adlercreutzia muris DSM 29508(T).</title>
        <authorList>
            <person name="Stoll D.A."/>
            <person name="Danylec N."/>
            <person name="Huch M."/>
        </authorList>
    </citation>
    <scope>NUCLEOTIDE SEQUENCE [LARGE SCALE GENOMIC DNA]</scope>
    <source>
        <strain evidence="7 8">DSM 29508</strain>
    </source>
</reference>
<feature type="region of interest" description="Disordered" evidence="5">
    <location>
        <begin position="258"/>
        <end position="327"/>
    </location>
</feature>
<evidence type="ECO:0000256" key="1">
    <source>
        <dbReference type="ARBA" id="ARBA00004196"/>
    </source>
</evidence>
<dbReference type="PANTHER" id="PTHR35936">
    <property type="entry name" value="MEMBRANE-BOUND LYTIC MUREIN TRANSGLYCOSYLASE F"/>
    <property type="match status" value="1"/>
</dbReference>
<evidence type="ECO:0000256" key="2">
    <source>
        <dbReference type="ARBA" id="ARBA00010333"/>
    </source>
</evidence>
<dbReference type="Gene3D" id="3.40.190.10">
    <property type="entry name" value="Periplasmic binding protein-like II"/>
    <property type="match status" value="2"/>
</dbReference>
<evidence type="ECO:0000259" key="6">
    <source>
        <dbReference type="SMART" id="SM00062"/>
    </source>
</evidence>
<keyword evidence="3" id="KW-0732">Signal</keyword>
<dbReference type="InterPro" id="IPR001638">
    <property type="entry name" value="Solute-binding_3/MltF_N"/>
</dbReference>
<dbReference type="InterPro" id="IPR018313">
    <property type="entry name" value="SBP_3_CS"/>
</dbReference>
<proteinExistence type="inferred from homology"/>
<keyword evidence="8" id="KW-1185">Reference proteome</keyword>
<organism evidence="7 8">
    <name type="scientific">Adlercreutzia muris</name>
    <dbReference type="NCBI Taxonomy" id="1796610"/>
    <lineage>
        <taxon>Bacteria</taxon>
        <taxon>Bacillati</taxon>
        <taxon>Actinomycetota</taxon>
        <taxon>Coriobacteriia</taxon>
        <taxon>Eggerthellales</taxon>
        <taxon>Eggerthellaceae</taxon>
        <taxon>Adlercreutzia</taxon>
    </lineage>
</organism>
<evidence type="ECO:0000256" key="4">
    <source>
        <dbReference type="RuleBase" id="RU003744"/>
    </source>
</evidence>
<evidence type="ECO:0000256" key="5">
    <source>
        <dbReference type="SAM" id="MobiDB-lite"/>
    </source>
</evidence>
<evidence type="ECO:0000313" key="7">
    <source>
        <dbReference type="EMBL" id="KAB1640304.1"/>
    </source>
</evidence>
<dbReference type="EMBL" id="WAJS01000045">
    <property type="protein sequence ID" value="KAB1640304.1"/>
    <property type="molecule type" value="Genomic_DNA"/>
</dbReference>
<dbReference type="Proteomes" id="UP000479639">
    <property type="component" value="Unassembled WGS sequence"/>
</dbReference>
<dbReference type="SMART" id="SM00062">
    <property type="entry name" value="PBPb"/>
    <property type="match status" value="1"/>
</dbReference>
<comment type="subcellular location">
    <subcellularLocation>
        <location evidence="1">Cell envelope</location>
    </subcellularLocation>
</comment>
<name>A0A7C8FZ90_9ACTN</name>
<accession>A0A7C8FZ90</accession>
<feature type="domain" description="Solute-binding protein family 3/N-terminal" evidence="6">
    <location>
        <begin position="30"/>
        <end position="246"/>
    </location>
</feature>
<dbReference type="PROSITE" id="PS01039">
    <property type="entry name" value="SBP_BACTERIAL_3"/>
    <property type="match status" value="1"/>
</dbReference>
<gene>
    <name evidence="7" type="ORF">F8D48_10550</name>
</gene>
<dbReference type="SUPFAM" id="SSF53850">
    <property type="entry name" value="Periplasmic binding protein-like II"/>
    <property type="match status" value="1"/>
</dbReference>
<protein>
    <submittedName>
        <fullName evidence="7">Amino acid ABC transporter substrate-binding protein</fullName>
    </submittedName>
</protein>
<evidence type="ECO:0000256" key="3">
    <source>
        <dbReference type="ARBA" id="ARBA00022729"/>
    </source>
</evidence>